<dbReference type="AlphaFoldDB" id="J9F5C5"/>
<sequence>MGLQQDIRSRRFNEMVEVASRLFEATDKESVDRDELKARLNEIEAEFSDDPAYLALVKTELKARQKQL</sequence>
<gene>
    <name evidence="1" type="ORF">EVA_21813</name>
</gene>
<reference evidence="1" key="1">
    <citation type="journal article" date="2012" name="PLoS ONE">
        <title>Gene sets for utilization of primary and secondary nutrition supplies in the distal gut of endangered iberian lynx.</title>
        <authorList>
            <person name="Alcaide M."/>
            <person name="Messina E."/>
            <person name="Richter M."/>
            <person name="Bargiela R."/>
            <person name="Peplies J."/>
            <person name="Huws S.A."/>
            <person name="Newbold C.J."/>
            <person name="Golyshin P.N."/>
            <person name="Simon M.A."/>
            <person name="Lopez G."/>
            <person name="Yakimov M.M."/>
            <person name="Ferrer M."/>
        </authorList>
    </citation>
    <scope>NUCLEOTIDE SEQUENCE</scope>
</reference>
<name>J9F5C5_9ZZZZ</name>
<dbReference type="EMBL" id="AMCI01009057">
    <property type="protein sequence ID" value="EJW90091.1"/>
    <property type="molecule type" value="Genomic_DNA"/>
</dbReference>
<comment type="caution">
    <text evidence="1">The sequence shown here is derived from an EMBL/GenBank/DDBJ whole genome shotgun (WGS) entry which is preliminary data.</text>
</comment>
<protein>
    <submittedName>
        <fullName evidence="1">Uncharacterized protein</fullName>
    </submittedName>
</protein>
<accession>J9F5C5</accession>
<proteinExistence type="predicted"/>
<organism evidence="1">
    <name type="scientific">gut metagenome</name>
    <dbReference type="NCBI Taxonomy" id="749906"/>
    <lineage>
        <taxon>unclassified sequences</taxon>
        <taxon>metagenomes</taxon>
        <taxon>organismal metagenomes</taxon>
    </lineage>
</organism>
<evidence type="ECO:0000313" key="1">
    <source>
        <dbReference type="EMBL" id="EJW90091.1"/>
    </source>
</evidence>